<keyword evidence="1" id="KW-0472">Membrane</keyword>
<dbReference type="GO" id="GO:0016787">
    <property type="term" value="F:hydrolase activity"/>
    <property type="evidence" value="ECO:0007669"/>
    <property type="project" value="UniProtKB-KW"/>
</dbReference>
<dbReference type="RefSeq" id="WP_014268780.1">
    <property type="nucleotide sequence ID" value="NC_016633.1"/>
</dbReference>
<keyword evidence="1" id="KW-1133">Transmembrane helix</keyword>
<gene>
    <name evidence="3" type="ordered locus">SpiGrapes_0067</name>
</gene>
<organism evidence="3 4">
    <name type="scientific">Sphaerochaeta pleomorpha (strain ATCC BAA-1885 / DSM 22778 / Grapes)</name>
    <dbReference type="NCBI Taxonomy" id="158190"/>
    <lineage>
        <taxon>Bacteria</taxon>
        <taxon>Pseudomonadati</taxon>
        <taxon>Spirochaetota</taxon>
        <taxon>Spirochaetia</taxon>
        <taxon>Spirochaetales</taxon>
        <taxon>Sphaerochaetaceae</taxon>
        <taxon>Sphaerochaeta</taxon>
    </lineage>
</organism>
<keyword evidence="1" id="KW-0812">Transmembrane</keyword>
<dbReference type="PANTHER" id="PTHR43143">
    <property type="entry name" value="METALLOPHOSPHOESTERASE, CALCINEURIN SUPERFAMILY"/>
    <property type="match status" value="1"/>
</dbReference>
<dbReference type="STRING" id="158190.SpiGrapes_0067"/>
<feature type="domain" description="Calcineurin-like phosphoesterase" evidence="2">
    <location>
        <begin position="161"/>
        <end position="367"/>
    </location>
</feature>
<evidence type="ECO:0000256" key="1">
    <source>
        <dbReference type="SAM" id="Phobius"/>
    </source>
</evidence>
<feature type="transmembrane region" description="Helical" evidence="1">
    <location>
        <begin position="441"/>
        <end position="462"/>
    </location>
</feature>
<dbReference type="Proteomes" id="UP000005632">
    <property type="component" value="Chromosome"/>
</dbReference>
<dbReference type="PANTHER" id="PTHR43143:SF1">
    <property type="entry name" value="SERINE_THREONINE-PROTEIN PHOSPHATASE CPPED1"/>
    <property type="match status" value="1"/>
</dbReference>
<dbReference type="AlphaFoldDB" id="G8QT26"/>
<dbReference type="InterPro" id="IPR051918">
    <property type="entry name" value="STPP_CPPED1"/>
</dbReference>
<dbReference type="InterPro" id="IPR004843">
    <property type="entry name" value="Calcineurin-like_PHP"/>
</dbReference>
<sequence>MKKFIPVLVLFVMLCLMVGIGLFLFNSFSRYTVHDNFESIPLQFNPEDASSTYTNNQATITVTNGFVKALIKDPSDNSTSIVIRALSPLPSLQVQATLQESISLIVENINPDLYAKALAGNKVDLQQVSNNSVRILLHVEKGQPVNIQPVQPTSTLHDSYVILGDNRDGYDTFDQIIQQVNGIKPVFVIDNGDLVFSGKPNQYRLFDKMISNLSSTICTTLGNHDVRRNGRETYTMLYGPAYYSFDYATSHFVFLDSSPGWAEKTAISEAQYSWLEKDLAKAKGKQIFVITHIPSTDPRPGTNPNLIPSYVRSLDGNSNWVERKLDSYSVSKSMNHGFQDREEASRFEELMSKYSVDTVYLSHIHSYQEYYSKGVRYLITGGAGAELLTEDSYFHYLIAKIGDSKEITMVELPSPANTYIMRYVATLQLFALALYEENPLAIVLIILGLCTLAVLLVIMLYLKKKQSFDTLGKWFHDTAVYARNRFQELFTQDKDKP</sequence>
<keyword evidence="4" id="KW-1185">Reference proteome</keyword>
<accession>G8QT26</accession>
<keyword evidence="3" id="KW-0378">Hydrolase</keyword>
<dbReference type="EMBL" id="CP003155">
    <property type="protein sequence ID" value="AEV27931.1"/>
    <property type="molecule type" value="Genomic_DNA"/>
</dbReference>
<reference evidence="3 4" key="1">
    <citation type="submission" date="2011-11" db="EMBL/GenBank/DDBJ databases">
        <title>Complete sequence of Spirochaeta sp. grapes.</title>
        <authorList>
            <consortium name="US DOE Joint Genome Institute"/>
            <person name="Lucas S."/>
            <person name="Han J."/>
            <person name="Lapidus A."/>
            <person name="Cheng J.-F."/>
            <person name="Goodwin L."/>
            <person name="Pitluck S."/>
            <person name="Peters L."/>
            <person name="Ovchinnikova G."/>
            <person name="Munk A.C."/>
            <person name="Detter J.C."/>
            <person name="Han C."/>
            <person name="Tapia R."/>
            <person name="Land M."/>
            <person name="Hauser L."/>
            <person name="Kyrpides N."/>
            <person name="Ivanova N."/>
            <person name="Pagani I."/>
            <person name="Ritalahtilisa K."/>
            <person name="Loeffler F."/>
            <person name="Woyke T."/>
        </authorList>
    </citation>
    <scope>NUCLEOTIDE SEQUENCE [LARGE SCALE GENOMIC DNA]</scope>
    <source>
        <strain evidence="4">ATCC BAA-1885 / DSM 22778 / Grapes</strain>
    </source>
</reference>
<dbReference type="Gene3D" id="3.60.21.10">
    <property type="match status" value="1"/>
</dbReference>
<evidence type="ECO:0000313" key="3">
    <source>
        <dbReference type="EMBL" id="AEV27931.1"/>
    </source>
</evidence>
<dbReference type="OrthoDB" id="1645838at2"/>
<dbReference type="KEGG" id="sgp:SpiGrapes_0067"/>
<dbReference type="Pfam" id="PF00149">
    <property type="entry name" value="Metallophos"/>
    <property type="match status" value="1"/>
</dbReference>
<feature type="transmembrane region" description="Helical" evidence="1">
    <location>
        <begin position="6"/>
        <end position="25"/>
    </location>
</feature>
<dbReference type="eggNOG" id="COG1409">
    <property type="taxonomic scope" value="Bacteria"/>
</dbReference>
<protein>
    <submittedName>
        <fullName evidence="3">Putative phosphohydrolase</fullName>
    </submittedName>
</protein>
<name>G8QT26_SPHPG</name>
<dbReference type="InterPro" id="IPR029052">
    <property type="entry name" value="Metallo-depent_PP-like"/>
</dbReference>
<proteinExistence type="predicted"/>
<dbReference type="HOGENOM" id="CLU_561097_0_0_12"/>
<evidence type="ECO:0000259" key="2">
    <source>
        <dbReference type="Pfam" id="PF00149"/>
    </source>
</evidence>
<evidence type="ECO:0000313" key="4">
    <source>
        <dbReference type="Proteomes" id="UP000005632"/>
    </source>
</evidence>
<dbReference type="SUPFAM" id="SSF56300">
    <property type="entry name" value="Metallo-dependent phosphatases"/>
    <property type="match status" value="1"/>
</dbReference>